<dbReference type="OrthoDB" id="3880775at2"/>
<dbReference type="SUPFAM" id="SSF53167">
    <property type="entry name" value="Purine and uridine phosphorylases"/>
    <property type="match status" value="1"/>
</dbReference>
<comment type="caution">
    <text evidence="2">The sequence shown here is derived from an EMBL/GenBank/DDBJ whole genome shotgun (WGS) entry which is preliminary data.</text>
</comment>
<reference evidence="2 3" key="1">
    <citation type="submission" date="2018-10" db="EMBL/GenBank/DDBJ databases">
        <title>Sequencing the genomes of 1000 actinobacteria strains.</title>
        <authorList>
            <person name="Klenk H.-P."/>
        </authorList>
    </citation>
    <scope>NUCLEOTIDE SEQUENCE [LARGE SCALE GENOMIC DNA]</scope>
    <source>
        <strain evidence="2 3">DSM 44343</strain>
    </source>
</reference>
<dbReference type="AlphaFoldDB" id="A0A495K1N7"/>
<dbReference type="GO" id="GO:0003824">
    <property type="term" value="F:catalytic activity"/>
    <property type="evidence" value="ECO:0007669"/>
    <property type="project" value="InterPro"/>
</dbReference>
<dbReference type="InterPro" id="IPR011990">
    <property type="entry name" value="TPR-like_helical_dom_sf"/>
</dbReference>
<sequence length="1267" mass="138837">MEIDGVDVLLLCAVQVEWECLKSLLVDATPDARHSDPAIRGRIEVDGRSLSSALVEVGMGLTISAMATLKAVETYQPALVVFVGIAGGIKDVRIGDVVVVDKVYPYEIGKVADGQFQARPDTRTIPSKLLSIARKLRANFSPSEYRLFIGALASGDKVVADINSIELERIRALGGDSLAVEMEGAAVLSAIDRADVTADHFVVRGISDLISNKSETDAEGGQERAIEHARETTVRLIEAWNAVAQAGVPVEDLTSDLLAAGLPLPSPTECYILIAVPASAHAEAVVASGLPISLVIDLNPRSDEGGLLARTRSDLETRRAVHLGSPENPPPFGTSSSAWVSVQGLDHPITDLHKWTRNVRRTWRTCLATFASAIGGRRITILVTDDNDGTWDGWCGALVDDLLTEFGERAYVGMLGTGRSVESDFRLALRPAELATALSAIIPLDRASTARMLPGAGGLVEISAVDASWIEEDIAIYWTAEPGGTGAEAGTLDFLRGGEITLAALGANADVSRAQAASIQKQLLGMLGGRRTLRLNLFHAPGAGGSTLARRIGFNIRTQFPVVFLRRFREAETIRRIESLSRQTKHAVLVVAEAPDVRDDQIAAFMNELHSVSLPAVVLAVSRAYSPPSAASSSPYIAEVLSDTEAQDFVDKYSAKNFAALKTLQTIAGYNDHRRNAFYFGLAAFEENFQGIEPFVRGRLAGVEGAQREVMLVCSIAYYFGQSPVPEYALARIVGLPPSRSGGFARILAPELRGLLWRSEEGQWRTTHPLVAEEILRQLGGGHNLWTQALSGWGRVFADFCLDGDDDDAMHQLIASVFTERDDDAAQPGVNRESFARLIEKIPSRDGASELLKYLADRQPDNPHVWAHTARYYAFRMAHFQTAETYAKRASALSPDSSTLHHILGMVYRSRVYDGLGRNVSLDELSPWVDDASREFEISRDLAASTKDHGFVSEIQMRVKIVEHAIRESSLSSYLRNAPHQLVVSSVEKAEDLMSTLRYRGDPRKPSGFEQTERAKLKRMYGDFSKSLQLLDSLLQKGTVPLAIVRRQLVWTYLARVDRNWRALPAKDVNRVVALLDENLTVDGYTSSDALAWWRAVRLKNPAVSHERVKEVLAYWRESNPCLDAEYCSFVAYSLDVLAGLPTSVANAAKHARRSAELARSEGTRTRSVDWYGDGMGMASLVHHSELGQWDPALDFWADTSRLRIVEARIKKIRGPQAGTAEVSGVDAFFVPQRAGVVRGRHENERIRGYLAFTHDGLRIWEPTLVE</sequence>
<dbReference type="PANTHER" id="PTHR16155">
    <property type="entry name" value="DED DOMAIN-CONTAINING PROTEIN"/>
    <property type="match status" value="1"/>
</dbReference>
<evidence type="ECO:0000313" key="2">
    <source>
        <dbReference type="EMBL" id="RKR95177.1"/>
    </source>
</evidence>
<name>A0A495K1N7_WILMA</name>
<dbReference type="Proteomes" id="UP000274762">
    <property type="component" value="Unassembled WGS sequence"/>
</dbReference>
<dbReference type="Gene3D" id="3.40.50.1580">
    <property type="entry name" value="Nucleoside phosphorylase domain"/>
    <property type="match status" value="1"/>
</dbReference>
<dbReference type="Gene3D" id="1.25.40.10">
    <property type="entry name" value="Tetratricopeptide repeat domain"/>
    <property type="match status" value="1"/>
</dbReference>
<feature type="domain" description="Nucleoside phosphorylase" evidence="1">
    <location>
        <begin position="11"/>
        <end position="236"/>
    </location>
</feature>
<dbReference type="GO" id="GO:0009116">
    <property type="term" value="P:nucleoside metabolic process"/>
    <property type="evidence" value="ECO:0007669"/>
    <property type="project" value="InterPro"/>
</dbReference>
<dbReference type="InterPro" id="IPR035994">
    <property type="entry name" value="Nucleoside_phosphorylase_sf"/>
</dbReference>
<evidence type="ECO:0000259" key="1">
    <source>
        <dbReference type="Pfam" id="PF01048"/>
    </source>
</evidence>
<dbReference type="RefSeq" id="WP_062799339.1">
    <property type="nucleotide sequence ID" value="NZ_CBCRXS010000004.1"/>
</dbReference>
<dbReference type="GO" id="GO:0005737">
    <property type="term" value="C:cytoplasm"/>
    <property type="evidence" value="ECO:0007669"/>
    <property type="project" value="TreeGrafter"/>
</dbReference>
<dbReference type="InterPro" id="IPR000845">
    <property type="entry name" value="Nucleoside_phosphorylase_d"/>
</dbReference>
<evidence type="ECO:0000313" key="3">
    <source>
        <dbReference type="Proteomes" id="UP000274762"/>
    </source>
</evidence>
<gene>
    <name evidence="2" type="ORF">DFJ75_1990</name>
</gene>
<organism evidence="2 3">
    <name type="scientific">Williamsia marianensis</name>
    <dbReference type="NCBI Taxonomy" id="85044"/>
    <lineage>
        <taxon>Bacteria</taxon>
        <taxon>Bacillati</taxon>
        <taxon>Actinomycetota</taxon>
        <taxon>Actinomycetes</taxon>
        <taxon>Mycobacteriales</taxon>
        <taxon>Nocardiaceae</taxon>
        <taxon>Williamsia</taxon>
    </lineage>
</organism>
<dbReference type="Pfam" id="PF01048">
    <property type="entry name" value="PNP_UDP_1"/>
    <property type="match status" value="1"/>
</dbReference>
<proteinExistence type="predicted"/>
<accession>A0A495K1N7</accession>
<protein>
    <submittedName>
        <fullName evidence="2">Nucleoside phosphorylase</fullName>
    </submittedName>
</protein>
<dbReference type="SUPFAM" id="SSF48452">
    <property type="entry name" value="TPR-like"/>
    <property type="match status" value="1"/>
</dbReference>
<dbReference type="PANTHER" id="PTHR16155:SF19">
    <property type="entry name" value="DED DOMAIN-CONTAINING PROTEIN"/>
    <property type="match status" value="1"/>
</dbReference>
<dbReference type="EMBL" id="RBKV01000001">
    <property type="protein sequence ID" value="RKR95177.1"/>
    <property type="molecule type" value="Genomic_DNA"/>
</dbReference>
<dbReference type="CDD" id="cd09008">
    <property type="entry name" value="MTAN"/>
    <property type="match status" value="1"/>
</dbReference>